<dbReference type="RefSeq" id="WP_185676925.1">
    <property type="nucleotide sequence ID" value="NZ_JACHVB010000060.1"/>
</dbReference>
<dbReference type="Pfam" id="PF15892">
    <property type="entry name" value="BNR_4"/>
    <property type="match status" value="1"/>
</dbReference>
<protein>
    <submittedName>
        <fullName evidence="2">BNR-4 repeat-containing protein</fullName>
    </submittedName>
</protein>
<accession>A0A842HKD7</accession>
<organism evidence="2 3">
    <name type="scientific">Ruficoccus amylovorans</name>
    <dbReference type="NCBI Taxonomy" id="1804625"/>
    <lineage>
        <taxon>Bacteria</taxon>
        <taxon>Pseudomonadati</taxon>
        <taxon>Verrucomicrobiota</taxon>
        <taxon>Opitutia</taxon>
        <taxon>Puniceicoccales</taxon>
        <taxon>Cerasicoccaceae</taxon>
        <taxon>Ruficoccus</taxon>
    </lineage>
</organism>
<reference evidence="2 3" key="1">
    <citation type="submission" date="2020-07" db="EMBL/GenBank/DDBJ databases">
        <authorList>
            <person name="Feng X."/>
        </authorList>
    </citation>
    <scope>NUCLEOTIDE SEQUENCE [LARGE SCALE GENOMIC DNA]</scope>
    <source>
        <strain evidence="2 3">JCM31066</strain>
    </source>
</reference>
<comment type="caution">
    <text evidence="2">The sequence shown here is derived from an EMBL/GenBank/DDBJ whole genome shotgun (WGS) entry which is preliminary data.</text>
</comment>
<dbReference type="InterPro" id="IPR023296">
    <property type="entry name" value="Glyco_hydro_beta-prop_sf"/>
</dbReference>
<gene>
    <name evidence="2" type="ORF">H5P28_17200</name>
</gene>
<evidence type="ECO:0000256" key="1">
    <source>
        <dbReference type="SAM" id="MobiDB-lite"/>
    </source>
</evidence>
<dbReference type="Gene3D" id="2.115.10.20">
    <property type="entry name" value="Glycosyl hydrolase domain, family 43"/>
    <property type="match status" value="1"/>
</dbReference>
<keyword evidence="3" id="KW-1185">Reference proteome</keyword>
<evidence type="ECO:0000313" key="2">
    <source>
        <dbReference type="EMBL" id="MBC2596006.1"/>
    </source>
</evidence>
<proteinExistence type="predicted"/>
<sequence>MNFSHAGPVVDSDESKPTPPQLLDAQELDNVWSGHRVGFYLLTVPPYQYVAYYDADRQMTIAQRRLDSSDWTYKRLPSKLGWDSHNYIVMALDKEGYIHVSGNMHVNPLVYFRSTQPYDVTTLEAAPMTGRDEQRVTYPRFMKNADGDLVFYYRDGSSGNGVNYYNIYDTDTQKWKRLIDRSILDGESMMNAYPLGPTLGPDGYYHMSWVWRDTVDCETNHDLSYARSRDLVHWETAAGEPLKLPLTIETPGLIVDPIPVEGGIINGSGKIGFDSKGRVVLTYHKFDEQGNTQLYHARWEDDHWQFYQTSDWDYRWYFSGGGSIESTDVRHGSVAPAGKGLLKEQISHVKYPSGEYLLSEEDFSVVDILKPDPAEQAFYRKLYRVESDFPGMKTVRAYDQGEDLNPGEKYILQWETLPPNRDVARPKPWPEPSPLRLFKVSVDENP</sequence>
<feature type="region of interest" description="Disordered" evidence="1">
    <location>
        <begin position="1"/>
        <end position="20"/>
    </location>
</feature>
<dbReference type="AlphaFoldDB" id="A0A842HKD7"/>
<evidence type="ECO:0000313" key="3">
    <source>
        <dbReference type="Proteomes" id="UP000546464"/>
    </source>
</evidence>
<dbReference type="Proteomes" id="UP000546464">
    <property type="component" value="Unassembled WGS sequence"/>
</dbReference>
<dbReference type="EMBL" id="JACHVB010000060">
    <property type="protein sequence ID" value="MBC2596006.1"/>
    <property type="molecule type" value="Genomic_DNA"/>
</dbReference>
<name>A0A842HKD7_9BACT</name>